<feature type="repeat" description="ANK" evidence="3">
    <location>
        <begin position="1105"/>
        <end position="1137"/>
    </location>
</feature>
<feature type="transmembrane region" description="Helical" evidence="4">
    <location>
        <begin position="264"/>
        <end position="288"/>
    </location>
</feature>
<gene>
    <name evidence="6" type="ORF">PCG10_000192</name>
</gene>
<feature type="repeat" description="ANK" evidence="3">
    <location>
        <begin position="1543"/>
        <end position="1567"/>
    </location>
</feature>
<feature type="repeat" description="ANK" evidence="3">
    <location>
        <begin position="1005"/>
        <end position="1037"/>
    </location>
</feature>
<dbReference type="GO" id="GO:0005737">
    <property type="term" value="C:cytoplasm"/>
    <property type="evidence" value="ECO:0007669"/>
    <property type="project" value="TreeGrafter"/>
</dbReference>
<feature type="repeat" description="ANK" evidence="3">
    <location>
        <begin position="1442"/>
        <end position="1466"/>
    </location>
</feature>
<keyword evidence="4" id="KW-0472">Membrane</keyword>
<feature type="repeat" description="ANK" evidence="3">
    <location>
        <begin position="1510"/>
        <end position="1542"/>
    </location>
</feature>
<evidence type="ECO:0000256" key="1">
    <source>
        <dbReference type="ARBA" id="ARBA00022737"/>
    </source>
</evidence>
<name>A0A9P5GW87_PENCR</name>
<keyword evidence="4" id="KW-0812">Transmembrane</keyword>
<organism evidence="6 7">
    <name type="scientific">Penicillium crustosum</name>
    <name type="common">Blue mold fungus</name>
    <dbReference type="NCBI Taxonomy" id="36656"/>
    <lineage>
        <taxon>Eukaryota</taxon>
        <taxon>Fungi</taxon>
        <taxon>Dikarya</taxon>
        <taxon>Ascomycota</taxon>
        <taxon>Pezizomycotina</taxon>
        <taxon>Eurotiomycetes</taxon>
        <taxon>Eurotiomycetidae</taxon>
        <taxon>Eurotiales</taxon>
        <taxon>Aspergillaceae</taxon>
        <taxon>Penicillium</taxon>
    </lineage>
</organism>
<dbReference type="PANTHER" id="PTHR24198">
    <property type="entry name" value="ANKYRIN REPEAT AND PROTEIN KINASE DOMAIN-CONTAINING PROTEIN"/>
    <property type="match status" value="1"/>
</dbReference>
<feature type="repeat" description="ANK" evidence="3">
    <location>
        <begin position="1476"/>
        <end position="1500"/>
    </location>
</feature>
<feature type="repeat" description="ANK" evidence="3">
    <location>
        <begin position="1171"/>
        <end position="1203"/>
    </location>
</feature>
<evidence type="ECO:0000313" key="7">
    <source>
        <dbReference type="Proteomes" id="UP000701341"/>
    </source>
</evidence>
<feature type="repeat" description="ANK" evidence="3">
    <location>
        <begin position="1138"/>
        <end position="1170"/>
    </location>
</feature>
<keyword evidence="2 3" id="KW-0040">ANK repeat</keyword>
<feature type="chain" id="PRO_5040363671" evidence="5">
    <location>
        <begin position="30"/>
        <end position="1594"/>
    </location>
</feature>
<feature type="repeat" description="ANK" evidence="3">
    <location>
        <begin position="1338"/>
        <end position="1362"/>
    </location>
</feature>
<feature type="repeat" description="ANK" evidence="3">
    <location>
        <begin position="1408"/>
        <end position="1432"/>
    </location>
</feature>
<keyword evidence="4" id="KW-1133">Transmembrane helix</keyword>
<feature type="repeat" description="ANK" evidence="3">
    <location>
        <begin position="1373"/>
        <end position="1397"/>
    </location>
</feature>
<feature type="repeat" description="ANK" evidence="3">
    <location>
        <begin position="1271"/>
        <end position="1303"/>
    </location>
</feature>
<dbReference type="SMART" id="SM00248">
    <property type="entry name" value="ANK"/>
    <property type="match status" value="18"/>
</dbReference>
<evidence type="ECO:0000256" key="4">
    <source>
        <dbReference type="SAM" id="Phobius"/>
    </source>
</evidence>
<dbReference type="InterPro" id="IPR036770">
    <property type="entry name" value="Ankyrin_rpt-contain_sf"/>
</dbReference>
<proteinExistence type="predicted"/>
<feature type="repeat" description="ANK" evidence="3">
    <location>
        <begin position="1072"/>
        <end position="1104"/>
    </location>
</feature>
<sequence>MSASSLCTSTERPVYILLAILVALPLVRADGWDDFSNNLATDLAPFLSLFGEQITKQYLSESITVIDYFIFAMAPMGILTAVVSAIRVCGTPSLRAFIGRAQEGAGNAEAELCSSTSRDVCELYNSGGIARVFGRPKILEVVHDPDHDFSDPNDATAGIYTFQDYILGKGKDLWKEEKPKIKPKIKTNDAESARGLDPLREPDTAYTPFAPNLSLNIGIKKQSTAVSLAIAVVGFLLQVGVLIFAGIATYYLKWDKDGSPPESYACPLVITGTVLVCGGMFNCAFLVGQSTKEDVWHREENHTANPSMYWIQPGGQIIGDQTFDAFSFTDHENKLKKYTTSRRDGSKESKFEVWAAIGTTISGFVLQFIGLRGIHSAVSIAQLGVIMVMSMARAGLRMQRLEPDDNCFAKFPDQVLGHELDWLALRIGRNDIEKDVKNHTDHPSPRSASPPIQSLTSSYVSSFSGRNLQCRYFWRLRGAPETNKISRENPSAHEPKKAAAKLLAYRTRLASLTISSPTPASNFKIEMVEVRNESQQLAALIEATAKKIFSKAEIKKEWKDATSMFWGIDCTLYKQNEDLTTSWKNHTVYLEFTQDPDDPRNPWMLKSKLELEAILGLWVWSLKSDPAVETEDTVTGLKRSTTDDIQARRIVPTDQVREPDLGIWLGDDINIITEYNLYNTPADIGDADIGDASTVWTKTGEKDVEYNKRISSAGQRRSLSRVRFFGWKAAQLSRSLGYETPGLWSAPIKGSLVSMCAQEVFASFITSMLDIVDGVGLVDVQETEPFRLENSLVADIVGLFTEMGLGSRQEALFCVIPLMLPHLKMPPTASTLAVAQKSAAQRRRRKEWKKAEKMLRWAWSTCTQSQSTCTNPASEDGIAEQATIALGELYRWALVDETGNAFGKDGISWLGQQKPSQSVSTCKVIDRYVDVASRFAQYEVNDAGLLTAMEKGCLTSALLLLTHPASKMGNKQKRKTLFLAAKYGWAEVVLVLFELRSEPDVQDAAGRTPLSYAAEKGNFGVVRELVDWGSFPNSADNQHRTPLSYASGAGSYMVTELLLRDNRVSADSRDIKGRTPLSWAAENGYDTVAKQLLETDVDIDAEGDSGRTALSWAAENGHSAVVKQLLEAGVDGEPKDDSGRTALSWAATNGHSAVVKQLLEAGVNGEPKDDSGRTALSWAAKNGHSAVVKQLLEADVDINPKDKDGRTPLSLAVGNGHSAVVKQLLGADADIDVKYRDRQTPLSLAAKNGHDAVVKQLLETGKVDINVECYDRRTPLSLAAENGHSAVVKQLLEANVDINPKDKDGRTPLSWAAENGHDTIVKQLLETGKVDVDAKGNDSRTPLLLAAKNGYDTIVKQLLETGKVDVDTKGQGNRQTPLSLAAENGHDAIFKQLLETGKVDVDAKGQEDRQTPLSLAAKNGHDAVVEQLLETGKVDVDAKDSDKQTPLSLAAKNGHDAVVKQLLETGKVDVDAKGNDRRTPLALAAENGHDAVVKQLLETGKVNVDAKGYDRRTPLSLAAKNGHDAVVKQLLEDDVNINSKDKDGRTPLSLAVGNGHDAVAKRLLETGRVDPHAEDNNGQTLLWRHINAELLSNC</sequence>
<dbReference type="Proteomes" id="UP000701341">
    <property type="component" value="Unassembled WGS sequence"/>
</dbReference>
<dbReference type="PROSITE" id="PS50297">
    <property type="entry name" value="ANK_REP_REGION"/>
    <property type="match status" value="16"/>
</dbReference>
<feature type="repeat" description="ANK" evidence="3">
    <location>
        <begin position="1204"/>
        <end position="1236"/>
    </location>
</feature>
<feature type="repeat" description="ANK" evidence="3">
    <location>
        <begin position="1237"/>
        <end position="1261"/>
    </location>
</feature>
<dbReference type="InterPro" id="IPR002110">
    <property type="entry name" value="Ankyrin_rpt"/>
</dbReference>
<evidence type="ECO:0000313" key="6">
    <source>
        <dbReference type="EMBL" id="KAF7530683.1"/>
    </source>
</evidence>
<protein>
    <submittedName>
        <fullName evidence="6">Uncharacterized protein</fullName>
    </submittedName>
</protein>
<keyword evidence="5" id="KW-0732">Signal</keyword>
<dbReference type="Pfam" id="PF12796">
    <property type="entry name" value="Ank_2"/>
    <property type="match status" value="5"/>
</dbReference>
<dbReference type="Gene3D" id="1.25.40.20">
    <property type="entry name" value="Ankyrin repeat-containing domain"/>
    <property type="match status" value="5"/>
</dbReference>
<evidence type="ECO:0000256" key="3">
    <source>
        <dbReference type="PROSITE-ProRule" id="PRU00023"/>
    </source>
</evidence>
<dbReference type="SUPFAM" id="SSF48403">
    <property type="entry name" value="Ankyrin repeat"/>
    <property type="match status" value="2"/>
</dbReference>
<reference evidence="6" key="1">
    <citation type="submission" date="2020-02" db="EMBL/GenBank/DDBJ databases">
        <authorList>
            <person name="Lichtner F.J."/>
        </authorList>
    </citation>
    <scope>NUCLEOTIDE SEQUENCE</scope>
    <source>
        <strain evidence="6">G10</strain>
    </source>
</reference>
<feature type="transmembrane region" description="Helical" evidence="4">
    <location>
        <begin position="225"/>
        <end position="252"/>
    </location>
</feature>
<comment type="caution">
    <text evidence="6">The sequence shown here is derived from an EMBL/GenBank/DDBJ whole genome shotgun (WGS) entry which is preliminary data.</text>
</comment>
<dbReference type="PROSITE" id="PS50088">
    <property type="entry name" value="ANK_REPEAT"/>
    <property type="match status" value="16"/>
</dbReference>
<feature type="repeat" description="ANK" evidence="3">
    <location>
        <begin position="1304"/>
        <end position="1328"/>
    </location>
</feature>
<evidence type="ECO:0000256" key="2">
    <source>
        <dbReference type="ARBA" id="ARBA00023043"/>
    </source>
</evidence>
<dbReference type="Pfam" id="PF00023">
    <property type="entry name" value="Ank"/>
    <property type="match status" value="4"/>
</dbReference>
<evidence type="ECO:0000256" key="5">
    <source>
        <dbReference type="SAM" id="SignalP"/>
    </source>
</evidence>
<feature type="transmembrane region" description="Helical" evidence="4">
    <location>
        <begin position="68"/>
        <end position="90"/>
    </location>
</feature>
<feature type="signal peptide" evidence="5">
    <location>
        <begin position="1"/>
        <end position="29"/>
    </location>
</feature>
<accession>A0A9P5GW87</accession>
<feature type="transmembrane region" description="Helical" evidence="4">
    <location>
        <begin position="377"/>
        <end position="396"/>
    </location>
</feature>
<keyword evidence="7" id="KW-1185">Reference proteome</keyword>
<dbReference type="PANTHER" id="PTHR24198:SF165">
    <property type="entry name" value="ANKYRIN REPEAT-CONTAINING PROTEIN-RELATED"/>
    <property type="match status" value="1"/>
</dbReference>
<keyword evidence="1" id="KW-0677">Repeat</keyword>
<dbReference type="EMBL" id="JAAOZQ010000001">
    <property type="protein sequence ID" value="KAF7530683.1"/>
    <property type="molecule type" value="Genomic_DNA"/>
</dbReference>